<gene>
    <name evidence="2" type="ORF">SAE01_03450</name>
</gene>
<reference evidence="2 3" key="1">
    <citation type="submission" date="2019-07" db="EMBL/GenBank/DDBJ databases">
        <title>Whole genome shotgun sequence of Segetibacter aerophilus NBRC 106135.</title>
        <authorList>
            <person name="Hosoyama A."/>
            <person name="Uohara A."/>
            <person name="Ohji S."/>
            <person name="Ichikawa N."/>
        </authorList>
    </citation>
    <scope>NUCLEOTIDE SEQUENCE [LARGE SCALE GENOMIC DNA]</scope>
    <source>
        <strain evidence="2 3">NBRC 106135</strain>
    </source>
</reference>
<sequence length="65" mass="7299">MSQKVKVSEVVVLAGLAAFAYWRYSKMTVHEKEKVYSDIKEIGEKVIKELLPEGIKGLLPSFAKS</sequence>
<keyword evidence="1" id="KW-1133">Transmembrane helix</keyword>
<dbReference type="OrthoDB" id="680558at2"/>
<comment type="caution">
    <text evidence="2">The sequence shown here is derived from an EMBL/GenBank/DDBJ whole genome shotgun (WGS) entry which is preliminary data.</text>
</comment>
<organism evidence="2 3">
    <name type="scientific">Segetibacter aerophilus</name>
    <dbReference type="NCBI Taxonomy" id="670293"/>
    <lineage>
        <taxon>Bacteria</taxon>
        <taxon>Pseudomonadati</taxon>
        <taxon>Bacteroidota</taxon>
        <taxon>Chitinophagia</taxon>
        <taxon>Chitinophagales</taxon>
        <taxon>Chitinophagaceae</taxon>
        <taxon>Segetibacter</taxon>
    </lineage>
</organism>
<keyword evidence="3" id="KW-1185">Reference proteome</keyword>
<keyword evidence="1" id="KW-0472">Membrane</keyword>
<dbReference type="AlphaFoldDB" id="A0A512B7E1"/>
<evidence type="ECO:0000256" key="1">
    <source>
        <dbReference type="SAM" id="Phobius"/>
    </source>
</evidence>
<protein>
    <submittedName>
        <fullName evidence="2">Uncharacterized protein</fullName>
    </submittedName>
</protein>
<dbReference type="RefSeq" id="WP_147201804.1">
    <property type="nucleotide sequence ID" value="NZ_BJYT01000001.1"/>
</dbReference>
<feature type="transmembrane region" description="Helical" evidence="1">
    <location>
        <begin position="6"/>
        <end position="24"/>
    </location>
</feature>
<keyword evidence="1" id="KW-0812">Transmembrane</keyword>
<dbReference type="Proteomes" id="UP000321513">
    <property type="component" value="Unassembled WGS sequence"/>
</dbReference>
<evidence type="ECO:0000313" key="3">
    <source>
        <dbReference type="Proteomes" id="UP000321513"/>
    </source>
</evidence>
<accession>A0A512B7E1</accession>
<name>A0A512B7E1_9BACT</name>
<evidence type="ECO:0000313" key="2">
    <source>
        <dbReference type="EMBL" id="GEO07849.1"/>
    </source>
</evidence>
<proteinExistence type="predicted"/>
<dbReference type="EMBL" id="BJYT01000001">
    <property type="protein sequence ID" value="GEO07849.1"/>
    <property type="molecule type" value="Genomic_DNA"/>
</dbReference>